<feature type="compositionally biased region" description="Basic residues" evidence="1">
    <location>
        <begin position="45"/>
        <end position="54"/>
    </location>
</feature>
<dbReference type="Proteomes" id="UP001604336">
    <property type="component" value="Unassembled WGS sequence"/>
</dbReference>
<gene>
    <name evidence="2" type="ORF">Adt_26740</name>
</gene>
<protein>
    <submittedName>
        <fullName evidence="2">Zinc finger protein</fullName>
    </submittedName>
</protein>
<evidence type="ECO:0000313" key="2">
    <source>
        <dbReference type="EMBL" id="KAL2491112.1"/>
    </source>
</evidence>
<dbReference type="AlphaFoldDB" id="A0ABD1RRR7"/>
<sequence>MDYVDIYKNEAYIRTYTPSISSTTGPKSWPNTGLNPLTPPLYTKKIGRPKKSRRKEANEEVSSSQAKSARKSSRNTTSVESNAGAENVLGRRTRLVMTCTNYDE</sequence>
<feature type="compositionally biased region" description="Polar residues" evidence="1">
    <location>
        <begin position="16"/>
        <end position="26"/>
    </location>
</feature>
<keyword evidence="3" id="KW-1185">Reference proteome</keyword>
<dbReference type="EMBL" id="JBFOLK010000008">
    <property type="protein sequence ID" value="KAL2491112.1"/>
    <property type="molecule type" value="Genomic_DNA"/>
</dbReference>
<evidence type="ECO:0000313" key="3">
    <source>
        <dbReference type="Proteomes" id="UP001604336"/>
    </source>
</evidence>
<comment type="caution">
    <text evidence="2">The sequence shown here is derived from an EMBL/GenBank/DDBJ whole genome shotgun (WGS) entry which is preliminary data.</text>
</comment>
<accession>A0ABD1RRR7</accession>
<reference evidence="3" key="1">
    <citation type="submission" date="2024-07" db="EMBL/GenBank/DDBJ databases">
        <title>Two chromosome-level genome assemblies of Korean endemic species Abeliophyllum distichum and Forsythia ovata (Oleaceae).</title>
        <authorList>
            <person name="Jang H."/>
        </authorList>
    </citation>
    <scope>NUCLEOTIDE SEQUENCE [LARGE SCALE GENOMIC DNA]</scope>
</reference>
<feature type="region of interest" description="Disordered" evidence="1">
    <location>
        <begin position="16"/>
        <end position="104"/>
    </location>
</feature>
<organism evidence="2 3">
    <name type="scientific">Abeliophyllum distichum</name>
    <dbReference type="NCBI Taxonomy" id="126358"/>
    <lineage>
        <taxon>Eukaryota</taxon>
        <taxon>Viridiplantae</taxon>
        <taxon>Streptophyta</taxon>
        <taxon>Embryophyta</taxon>
        <taxon>Tracheophyta</taxon>
        <taxon>Spermatophyta</taxon>
        <taxon>Magnoliopsida</taxon>
        <taxon>eudicotyledons</taxon>
        <taxon>Gunneridae</taxon>
        <taxon>Pentapetalae</taxon>
        <taxon>asterids</taxon>
        <taxon>lamiids</taxon>
        <taxon>Lamiales</taxon>
        <taxon>Oleaceae</taxon>
        <taxon>Forsythieae</taxon>
        <taxon>Abeliophyllum</taxon>
    </lineage>
</organism>
<name>A0ABD1RRR7_9LAMI</name>
<evidence type="ECO:0000256" key="1">
    <source>
        <dbReference type="SAM" id="MobiDB-lite"/>
    </source>
</evidence>
<proteinExistence type="predicted"/>